<sequence>MHHYITMKTLTLIRALAIGLFCTSFIPYPDDARILCTGNNDCKITHLPNGLIYTAKYAFFHRVHRMYTCAVIGELYNPTKSELSLDRTRFFMRRQDSTRFIMNPFGITDPHDMFEKVRIQPDPFPVKAGQKLDYVFSWRTDTKLALKAYNESIARDTLTFLWQSEKPIALFKIVLAPRKHHGG</sequence>
<keyword evidence="2" id="KW-1185">Reference proteome</keyword>
<evidence type="ECO:0000313" key="2">
    <source>
        <dbReference type="Proteomes" id="UP000539265"/>
    </source>
</evidence>
<dbReference type="RefSeq" id="WP_096356179.1">
    <property type="nucleotide sequence ID" value="NZ_AP017313.1"/>
</dbReference>
<reference evidence="1" key="1">
    <citation type="submission" date="2020-08" db="EMBL/GenBank/DDBJ databases">
        <title>Genomic Encyclopedia of Type Strains, Phase III (KMG-III): the genomes of soil and plant-associated and newly described type strains.</title>
        <authorList>
            <person name="Whitman W."/>
        </authorList>
    </citation>
    <scope>NUCLEOTIDE SEQUENCE [LARGE SCALE GENOMIC DNA]</scope>
    <source>
        <strain evidence="1">CECT 8628</strain>
    </source>
</reference>
<accession>A0A839SHC7</accession>
<gene>
    <name evidence="1" type="ORF">FHS11_003120</name>
</gene>
<dbReference type="EMBL" id="JACHWX010000009">
    <property type="protein sequence ID" value="MBB3056694.1"/>
    <property type="molecule type" value="Genomic_DNA"/>
</dbReference>
<comment type="caution">
    <text evidence="1">The sequence shown here is derived from an EMBL/GenBank/DDBJ whole genome shotgun (WGS) entry which is preliminary data.</text>
</comment>
<dbReference type="Proteomes" id="UP000539265">
    <property type="component" value="Unassembled WGS sequence"/>
</dbReference>
<name>A0A839SHC7_9SPHI</name>
<organism evidence="1 2">
    <name type="scientific">Mucilaginibacter gotjawali</name>
    <dbReference type="NCBI Taxonomy" id="1550579"/>
    <lineage>
        <taxon>Bacteria</taxon>
        <taxon>Pseudomonadati</taxon>
        <taxon>Bacteroidota</taxon>
        <taxon>Sphingobacteriia</taxon>
        <taxon>Sphingobacteriales</taxon>
        <taxon>Sphingobacteriaceae</taxon>
        <taxon>Mucilaginibacter</taxon>
    </lineage>
</organism>
<evidence type="ECO:0000313" key="1">
    <source>
        <dbReference type="EMBL" id="MBB3056694.1"/>
    </source>
</evidence>
<proteinExistence type="predicted"/>
<dbReference type="AlphaFoldDB" id="A0A839SHC7"/>
<protein>
    <submittedName>
        <fullName evidence="1">Uncharacterized protein</fullName>
    </submittedName>
</protein>